<evidence type="ECO:0000256" key="1">
    <source>
        <dbReference type="SAM" id="MobiDB-lite"/>
    </source>
</evidence>
<evidence type="ECO:0000313" key="2">
    <source>
        <dbReference type="EMBL" id="KHN78677.1"/>
    </source>
</evidence>
<organism evidence="2 3">
    <name type="scientific">Toxocara canis</name>
    <name type="common">Canine roundworm</name>
    <dbReference type="NCBI Taxonomy" id="6265"/>
    <lineage>
        <taxon>Eukaryota</taxon>
        <taxon>Metazoa</taxon>
        <taxon>Ecdysozoa</taxon>
        <taxon>Nematoda</taxon>
        <taxon>Chromadorea</taxon>
        <taxon>Rhabditida</taxon>
        <taxon>Spirurina</taxon>
        <taxon>Ascaridomorpha</taxon>
        <taxon>Ascaridoidea</taxon>
        <taxon>Toxocaridae</taxon>
        <taxon>Toxocara</taxon>
    </lineage>
</organism>
<dbReference type="AlphaFoldDB" id="A0A0B2VB44"/>
<proteinExistence type="predicted"/>
<feature type="region of interest" description="Disordered" evidence="1">
    <location>
        <begin position="67"/>
        <end position="93"/>
    </location>
</feature>
<accession>A0A0B2VB44</accession>
<dbReference type="Proteomes" id="UP000031036">
    <property type="component" value="Unassembled WGS sequence"/>
</dbReference>
<dbReference type="EMBL" id="JPKZ01002068">
    <property type="protein sequence ID" value="KHN78677.1"/>
    <property type="molecule type" value="Genomic_DNA"/>
</dbReference>
<protein>
    <submittedName>
        <fullName evidence="2">Uncharacterized protein</fullName>
    </submittedName>
</protein>
<keyword evidence="3" id="KW-1185">Reference proteome</keyword>
<evidence type="ECO:0000313" key="3">
    <source>
        <dbReference type="Proteomes" id="UP000031036"/>
    </source>
</evidence>
<reference evidence="2 3" key="1">
    <citation type="submission" date="2014-11" db="EMBL/GenBank/DDBJ databases">
        <title>Genetic blueprint of the zoonotic pathogen Toxocara canis.</title>
        <authorList>
            <person name="Zhu X.-Q."/>
            <person name="Korhonen P.K."/>
            <person name="Cai H."/>
            <person name="Young N.D."/>
            <person name="Nejsum P."/>
            <person name="von Samson-Himmelstjerna G."/>
            <person name="Boag P.R."/>
            <person name="Tan P."/>
            <person name="Li Q."/>
            <person name="Min J."/>
            <person name="Yang Y."/>
            <person name="Wang X."/>
            <person name="Fang X."/>
            <person name="Hall R.S."/>
            <person name="Hofmann A."/>
            <person name="Sternberg P.W."/>
            <person name="Jex A.R."/>
            <person name="Gasser R.B."/>
        </authorList>
    </citation>
    <scope>NUCLEOTIDE SEQUENCE [LARGE SCALE GENOMIC DNA]</scope>
    <source>
        <strain evidence="2">PN_DK_2014</strain>
    </source>
</reference>
<gene>
    <name evidence="2" type="ORF">Tcan_11091</name>
</gene>
<name>A0A0B2VB44_TOXCA</name>
<comment type="caution">
    <text evidence="2">The sequence shown here is derived from an EMBL/GenBank/DDBJ whole genome shotgun (WGS) entry which is preliminary data.</text>
</comment>
<sequence>MVEYAANLEQTVEMIVICYCAMPIIKLSNISWTDVGSRSAPTEYIGSPPKTASGVVFNAKCEKTRKEARRKNGFKEVKEHPSPPSREGSSFFGSKTLSKNQLFQETVQDDELKLAFVF</sequence>